<gene>
    <name evidence="9" type="ORF">EKO04_005555</name>
</gene>
<keyword evidence="3 5" id="KW-0378">Hydrolase</keyword>
<comment type="catalytic activity">
    <reaction evidence="4 5">
        <text>an acyl phosphate + H2O = a carboxylate + phosphate + H(+)</text>
        <dbReference type="Rhea" id="RHEA:14965"/>
        <dbReference type="ChEBI" id="CHEBI:15377"/>
        <dbReference type="ChEBI" id="CHEBI:15378"/>
        <dbReference type="ChEBI" id="CHEBI:29067"/>
        <dbReference type="ChEBI" id="CHEBI:43474"/>
        <dbReference type="ChEBI" id="CHEBI:59918"/>
        <dbReference type="EC" id="3.6.1.7"/>
    </reaction>
</comment>
<evidence type="ECO:0000256" key="1">
    <source>
        <dbReference type="ARBA" id="ARBA00005614"/>
    </source>
</evidence>
<evidence type="ECO:0000256" key="5">
    <source>
        <dbReference type="PROSITE-ProRule" id="PRU00520"/>
    </source>
</evidence>
<dbReference type="InterPro" id="IPR001792">
    <property type="entry name" value="Acylphosphatase-like_dom"/>
</dbReference>
<dbReference type="InterPro" id="IPR017968">
    <property type="entry name" value="Acylphosphatase_CS"/>
</dbReference>
<proteinExistence type="inferred from homology"/>
<dbReference type="InterPro" id="IPR036046">
    <property type="entry name" value="Acylphosphatase-like_dom_sf"/>
</dbReference>
<dbReference type="SUPFAM" id="SSF54975">
    <property type="entry name" value="Acylphosphatase/BLUF domain-like"/>
    <property type="match status" value="1"/>
</dbReference>
<comment type="caution">
    <text evidence="9">The sequence shown here is derived from an EMBL/GenBank/DDBJ whole genome shotgun (WGS) entry which is preliminary data.</text>
</comment>
<sequence>MKRFFTTASRMSDKRISFKVDGEVQGVNFRSFTQKQAKSIGVTGFVSNASDGTVQGEAQGSEDKIKEFVQHLNKGPSAASVSGVEHNDISSKSGESGFSVQ</sequence>
<feature type="active site" evidence="5">
    <location>
        <position position="48"/>
    </location>
</feature>
<feature type="compositionally biased region" description="Polar residues" evidence="7">
    <location>
        <begin position="90"/>
        <end position="101"/>
    </location>
</feature>
<evidence type="ECO:0000313" key="10">
    <source>
        <dbReference type="Proteomes" id="UP000651452"/>
    </source>
</evidence>
<feature type="active site" evidence="5">
    <location>
        <position position="30"/>
    </location>
</feature>
<evidence type="ECO:0000256" key="4">
    <source>
        <dbReference type="ARBA" id="ARBA00047645"/>
    </source>
</evidence>
<evidence type="ECO:0000256" key="2">
    <source>
        <dbReference type="ARBA" id="ARBA00012150"/>
    </source>
</evidence>
<protein>
    <recommendedName>
        <fullName evidence="2 5">acylphosphatase</fullName>
        <ecNumber evidence="2 5">3.6.1.7</ecNumber>
    </recommendedName>
</protein>
<evidence type="ECO:0000256" key="3">
    <source>
        <dbReference type="ARBA" id="ARBA00022801"/>
    </source>
</evidence>
<evidence type="ECO:0000256" key="7">
    <source>
        <dbReference type="SAM" id="MobiDB-lite"/>
    </source>
</evidence>
<name>A0A8H7J676_9PLEO</name>
<organism evidence="9 10">
    <name type="scientific">Ascochyta lentis</name>
    <dbReference type="NCBI Taxonomy" id="205686"/>
    <lineage>
        <taxon>Eukaryota</taxon>
        <taxon>Fungi</taxon>
        <taxon>Dikarya</taxon>
        <taxon>Ascomycota</taxon>
        <taxon>Pezizomycotina</taxon>
        <taxon>Dothideomycetes</taxon>
        <taxon>Pleosporomycetidae</taxon>
        <taxon>Pleosporales</taxon>
        <taxon>Pleosporineae</taxon>
        <taxon>Didymellaceae</taxon>
        <taxon>Ascochyta</taxon>
    </lineage>
</organism>
<dbReference type="PANTHER" id="PTHR10029:SF3">
    <property type="entry name" value="ACYLPHOSPHATASE-RELATED"/>
    <property type="match status" value="1"/>
</dbReference>
<dbReference type="Proteomes" id="UP000651452">
    <property type="component" value="Unassembled WGS sequence"/>
</dbReference>
<comment type="similarity">
    <text evidence="1 6">Belongs to the acylphosphatase family.</text>
</comment>
<dbReference type="OrthoDB" id="7961613at2759"/>
<dbReference type="AlphaFoldDB" id="A0A8H7J676"/>
<feature type="domain" description="Acylphosphatase-like" evidence="8">
    <location>
        <begin position="15"/>
        <end position="101"/>
    </location>
</feature>
<dbReference type="PROSITE" id="PS51160">
    <property type="entry name" value="ACYLPHOSPHATASE_3"/>
    <property type="match status" value="1"/>
</dbReference>
<dbReference type="PRINTS" id="PR00112">
    <property type="entry name" value="ACYLPHPHTASE"/>
</dbReference>
<dbReference type="GO" id="GO:0003998">
    <property type="term" value="F:acylphosphatase activity"/>
    <property type="evidence" value="ECO:0007669"/>
    <property type="project" value="UniProtKB-EC"/>
</dbReference>
<evidence type="ECO:0000256" key="6">
    <source>
        <dbReference type="RuleBase" id="RU004168"/>
    </source>
</evidence>
<dbReference type="Gene3D" id="3.30.70.100">
    <property type="match status" value="1"/>
</dbReference>
<reference evidence="9" key="1">
    <citation type="submission" date="2018-12" db="EMBL/GenBank/DDBJ databases">
        <authorList>
            <person name="Syme R.A."/>
            <person name="Farfan-Caceres L."/>
            <person name="Lichtenzveig J."/>
        </authorList>
    </citation>
    <scope>NUCLEOTIDE SEQUENCE</scope>
    <source>
        <strain evidence="9">Al4</strain>
    </source>
</reference>
<accession>A0A8H7J676</accession>
<evidence type="ECO:0000259" key="8">
    <source>
        <dbReference type="PROSITE" id="PS51160"/>
    </source>
</evidence>
<evidence type="ECO:0000313" key="9">
    <source>
        <dbReference type="EMBL" id="KAF9696416.1"/>
    </source>
</evidence>
<dbReference type="InterPro" id="IPR020456">
    <property type="entry name" value="Acylphosphatase"/>
</dbReference>
<dbReference type="Pfam" id="PF00708">
    <property type="entry name" value="Acylphosphatase"/>
    <property type="match status" value="1"/>
</dbReference>
<keyword evidence="10" id="KW-1185">Reference proteome</keyword>
<feature type="region of interest" description="Disordered" evidence="7">
    <location>
        <begin position="76"/>
        <end position="101"/>
    </location>
</feature>
<reference evidence="9" key="2">
    <citation type="submission" date="2020-09" db="EMBL/GenBank/DDBJ databases">
        <title>Reference genome assembly for Australian Ascochyta lentis isolate Al4.</title>
        <authorList>
            <person name="Lee R.C."/>
            <person name="Farfan-Caceres L.M."/>
            <person name="Debler J.W."/>
            <person name="Williams A.H."/>
            <person name="Henares B.M."/>
        </authorList>
    </citation>
    <scope>NUCLEOTIDE SEQUENCE</scope>
    <source>
        <strain evidence="9">Al4</strain>
    </source>
</reference>
<dbReference type="EC" id="3.6.1.7" evidence="2 5"/>
<dbReference type="EMBL" id="RZGK01000009">
    <property type="protein sequence ID" value="KAF9696416.1"/>
    <property type="molecule type" value="Genomic_DNA"/>
</dbReference>
<dbReference type="PROSITE" id="PS00150">
    <property type="entry name" value="ACYLPHOSPHATASE_1"/>
    <property type="match status" value="1"/>
</dbReference>
<dbReference type="PANTHER" id="PTHR10029">
    <property type="entry name" value="ACYLPHOSPHATASE"/>
    <property type="match status" value="1"/>
</dbReference>